<evidence type="ECO:0000313" key="1">
    <source>
        <dbReference type="EMBL" id="AHM78685.1"/>
    </source>
</evidence>
<evidence type="ECO:0000313" key="2">
    <source>
        <dbReference type="Proteomes" id="UP000019586"/>
    </source>
</evidence>
<dbReference type="EMBL" id="CP006918">
    <property type="protein sequence ID" value="AHM78685.1"/>
    <property type="molecule type" value="Genomic_DNA"/>
</dbReference>
<name>W8UI22_KLEPN</name>
<proteinExistence type="predicted"/>
<protein>
    <submittedName>
        <fullName evidence="1">Uncharacterized protein</fullName>
    </submittedName>
</protein>
<dbReference type="KEGG" id="kps:KPNJ2_01905"/>
<sequence length="44" mass="5084">MSFITCSFSSTSLTIQVINGFFICMKKRNNLNVVHSLFSFFFII</sequence>
<dbReference type="HOGENOM" id="CLU_3217530_0_0_6"/>
<accession>W8UI22</accession>
<gene>
    <name evidence="1" type="ORF">KPNJ2_01905</name>
</gene>
<reference evidence="1 2" key="1">
    <citation type="journal article" date="2014" name="Proc. Natl. Acad. Sci. U.S.A.">
        <title>Molecular dissection of the evolution of carbapenem-resistant multilocus sequence type 258 Klebsiella pneumoniae.</title>
        <authorList>
            <person name="Deleo F.R."/>
            <person name="Chen L."/>
            <person name="Porcella S.F."/>
            <person name="Martens C.A."/>
            <person name="Kobayashi S.D."/>
            <person name="Porter A.R."/>
            <person name="Chavda K.D."/>
            <person name="Jacobs M.R."/>
            <person name="Mathema B."/>
            <person name="Olsen R.J."/>
            <person name="Bonomo R.A."/>
            <person name="Musser J.M."/>
            <person name="Kreiswirth B.N."/>
        </authorList>
    </citation>
    <scope>NUCLEOTIDE SEQUENCE [LARGE SCALE GENOMIC DNA]</scope>
    <source>
        <strain evidence="1">30684/NJST258_2</strain>
    </source>
</reference>
<dbReference type="AlphaFoldDB" id="W8UI22"/>
<organism evidence="1 2">
    <name type="scientific">Klebsiella pneumoniae 30684/NJST258_2</name>
    <dbReference type="NCBI Taxonomy" id="1420013"/>
    <lineage>
        <taxon>Bacteria</taxon>
        <taxon>Pseudomonadati</taxon>
        <taxon>Pseudomonadota</taxon>
        <taxon>Gammaproteobacteria</taxon>
        <taxon>Enterobacterales</taxon>
        <taxon>Enterobacteriaceae</taxon>
        <taxon>Klebsiella/Raoultella group</taxon>
        <taxon>Klebsiella</taxon>
        <taxon>Klebsiella pneumoniae complex</taxon>
    </lineage>
</organism>
<dbReference type="Proteomes" id="UP000019586">
    <property type="component" value="Chromosome"/>
</dbReference>